<feature type="compositionally biased region" description="Acidic residues" evidence="1">
    <location>
        <begin position="500"/>
        <end position="513"/>
    </location>
</feature>
<feature type="compositionally biased region" description="Low complexity" evidence="1">
    <location>
        <begin position="416"/>
        <end position="426"/>
    </location>
</feature>
<keyword evidence="2" id="KW-0472">Membrane</keyword>
<dbReference type="EMBL" id="CP141884">
    <property type="protein sequence ID" value="WRT66365.1"/>
    <property type="molecule type" value="Genomic_DNA"/>
</dbReference>
<feature type="region of interest" description="Disordered" evidence="1">
    <location>
        <begin position="494"/>
        <end position="513"/>
    </location>
</feature>
<keyword evidence="2" id="KW-0812">Transmembrane</keyword>
<feature type="compositionally biased region" description="Basic and acidic residues" evidence="1">
    <location>
        <begin position="223"/>
        <end position="237"/>
    </location>
</feature>
<dbReference type="PANTHER" id="PTHR35711:SF1">
    <property type="entry name" value="ECTODERMAL, ISOFORM F"/>
    <property type="match status" value="1"/>
</dbReference>
<keyword evidence="2" id="KW-1133">Transmembrane helix</keyword>
<gene>
    <name evidence="3" type="ORF">IL334_003320</name>
</gene>
<protein>
    <submittedName>
        <fullName evidence="3">Uncharacterized protein</fullName>
    </submittedName>
</protein>
<feature type="compositionally biased region" description="Polar residues" evidence="1">
    <location>
        <begin position="198"/>
        <end position="213"/>
    </location>
</feature>
<sequence>METSSLDNSDPHPLFSSSSAKPLPLPLSDRSMVRARPEIRIGRAWPLALLGLFELVYTIHFLVQAHLPTRLILLSLIRISALGFISLSKSWRFKGSYIAILMGITIGNTIWELCSSILLSSDNENQNENGNENQNGEGGEMNGNKKYLIITSMLSIIEYLTHILLIRISPSTSQSTSTKIPLPHTLTPSSTKRRSVPHTRTPSSFSRRNTRNPVHTPRSVSVRFKDPQRVSSRDTTRSFRPSGQISDFILPDDNDNNNNSIKVKRDQSSIGDVFTSSAEVGASNDIHRRSIDHLWNDEEDHINGRGYAIDDYEDDDDDYYDEEDVDHGNYEEDLDNINQFERSHAFDTHHPINRYFQSPSYDSIPRPRIEGFQMDDIEVEDEDDENDENEEDVENDEDDDNDDDNDDDDDDDNDDSSSISSSSIIDLPPPLSPSIIPLPIPLARSTSLNILPLHRGISHLTSSPIVEPLVRRSRSARFLSKSWASSSSWLNQEENRQEEENVSIEEDGYGTFV</sequence>
<keyword evidence="4" id="KW-1185">Reference proteome</keyword>
<feature type="compositionally biased region" description="Acidic residues" evidence="1">
    <location>
        <begin position="310"/>
        <end position="326"/>
    </location>
</feature>
<feature type="region of interest" description="Disordered" evidence="1">
    <location>
        <begin position="1"/>
        <end position="21"/>
    </location>
</feature>
<dbReference type="PANTHER" id="PTHR35711">
    <property type="entry name" value="EXPRESSED PROTEIN"/>
    <property type="match status" value="1"/>
</dbReference>
<feature type="transmembrane region" description="Helical" evidence="2">
    <location>
        <begin position="69"/>
        <end position="87"/>
    </location>
</feature>
<dbReference type="GeneID" id="87955451"/>
<name>A0ABZ1CYW6_9TREE</name>
<feature type="transmembrane region" description="Helical" evidence="2">
    <location>
        <begin position="44"/>
        <end position="63"/>
    </location>
</feature>
<dbReference type="RefSeq" id="XP_062791105.1">
    <property type="nucleotide sequence ID" value="XM_062935054.1"/>
</dbReference>
<feature type="transmembrane region" description="Helical" evidence="2">
    <location>
        <begin position="147"/>
        <end position="166"/>
    </location>
</feature>
<dbReference type="Proteomes" id="UP001329825">
    <property type="component" value="Chromosome 4"/>
</dbReference>
<evidence type="ECO:0000256" key="2">
    <source>
        <dbReference type="SAM" id="Phobius"/>
    </source>
</evidence>
<accession>A0ABZ1CYW6</accession>
<feature type="compositionally biased region" description="Acidic residues" evidence="1">
    <location>
        <begin position="380"/>
        <end position="415"/>
    </location>
</feature>
<feature type="transmembrane region" description="Helical" evidence="2">
    <location>
        <begin position="99"/>
        <end position="119"/>
    </location>
</feature>
<evidence type="ECO:0000313" key="3">
    <source>
        <dbReference type="EMBL" id="WRT66365.1"/>
    </source>
</evidence>
<feature type="region of interest" description="Disordered" evidence="1">
    <location>
        <begin position="173"/>
        <end position="262"/>
    </location>
</feature>
<organism evidence="3 4">
    <name type="scientific">Kwoniella shivajii</name>
    <dbReference type="NCBI Taxonomy" id="564305"/>
    <lineage>
        <taxon>Eukaryota</taxon>
        <taxon>Fungi</taxon>
        <taxon>Dikarya</taxon>
        <taxon>Basidiomycota</taxon>
        <taxon>Agaricomycotina</taxon>
        <taxon>Tremellomycetes</taxon>
        <taxon>Tremellales</taxon>
        <taxon>Cryptococcaceae</taxon>
        <taxon>Kwoniella</taxon>
    </lineage>
</organism>
<reference evidence="3 4" key="1">
    <citation type="submission" date="2024-01" db="EMBL/GenBank/DDBJ databases">
        <title>Comparative genomics of Cryptococcus and Kwoniella reveals pathogenesis evolution and contrasting modes of karyotype evolution via chromosome fusion or intercentromeric recombination.</title>
        <authorList>
            <person name="Coelho M.A."/>
            <person name="David-Palma M."/>
            <person name="Shea T."/>
            <person name="Bowers K."/>
            <person name="McGinley-Smith S."/>
            <person name="Mohammad A.W."/>
            <person name="Gnirke A."/>
            <person name="Yurkov A.M."/>
            <person name="Nowrousian M."/>
            <person name="Sun S."/>
            <person name="Cuomo C.A."/>
            <person name="Heitman J."/>
        </authorList>
    </citation>
    <scope>NUCLEOTIDE SEQUENCE [LARGE SCALE GENOMIC DNA]</scope>
    <source>
        <strain evidence="3">CBS 11374</strain>
    </source>
</reference>
<evidence type="ECO:0000313" key="4">
    <source>
        <dbReference type="Proteomes" id="UP001329825"/>
    </source>
</evidence>
<proteinExistence type="predicted"/>
<evidence type="ECO:0000256" key="1">
    <source>
        <dbReference type="SAM" id="MobiDB-lite"/>
    </source>
</evidence>
<feature type="region of interest" description="Disordered" evidence="1">
    <location>
        <begin position="380"/>
        <end position="432"/>
    </location>
</feature>
<feature type="region of interest" description="Disordered" evidence="1">
    <location>
        <begin position="306"/>
        <end position="326"/>
    </location>
</feature>